<dbReference type="Pfam" id="PF00314">
    <property type="entry name" value="Thaumatin"/>
    <property type="match status" value="1"/>
</dbReference>
<feature type="disulfide bond" evidence="1">
    <location>
        <begin position="32"/>
        <end position="246"/>
    </location>
</feature>
<dbReference type="CDD" id="cd09218">
    <property type="entry name" value="TLP-PA"/>
    <property type="match status" value="1"/>
</dbReference>
<dbReference type="FunFam" id="2.60.110.10:FF:000004">
    <property type="entry name" value="THAUMATIN-LIKE PROTEIN 1"/>
    <property type="match status" value="1"/>
</dbReference>
<dbReference type="SMART" id="SM00205">
    <property type="entry name" value="THN"/>
    <property type="match status" value="1"/>
</dbReference>
<dbReference type="SUPFAM" id="SSF49870">
    <property type="entry name" value="Osmotin, thaumatin-like protein"/>
    <property type="match status" value="1"/>
</dbReference>
<reference evidence="3" key="1">
    <citation type="submission" date="2019-03" db="EMBL/GenBank/DDBJ databases">
        <title>WGS assembly of Setaria viridis.</title>
        <authorList>
            <person name="Huang P."/>
            <person name="Jenkins J."/>
            <person name="Grimwood J."/>
            <person name="Barry K."/>
            <person name="Healey A."/>
            <person name="Mamidi S."/>
            <person name="Sreedasyam A."/>
            <person name="Shu S."/>
            <person name="Feldman M."/>
            <person name="Wu J."/>
            <person name="Yu Y."/>
            <person name="Chen C."/>
            <person name="Johnson J."/>
            <person name="Rokhsar D."/>
            <person name="Baxter I."/>
            <person name="Schmutz J."/>
            <person name="Brutnell T."/>
            <person name="Kellogg E."/>
        </authorList>
    </citation>
    <scope>NUCLEOTIDE SEQUENCE [LARGE SCALE GENOMIC DNA]</scope>
</reference>
<dbReference type="PROSITE" id="PS51367">
    <property type="entry name" value="THAUMATIN_2"/>
    <property type="match status" value="1"/>
</dbReference>
<dbReference type="EMBL" id="CM016553">
    <property type="protein sequence ID" value="TKW31640.1"/>
    <property type="molecule type" value="Genomic_DNA"/>
</dbReference>
<dbReference type="PIRSF" id="PIRSF002703">
    <property type="entry name" value="Thaumatin"/>
    <property type="match status" value="1"/>
</dbReference>
<evidence type="ECO:0008006" key="5">
    <source>
        <dbReference type="Google" id="ProtNLM"/>
    </source>
</evidence>
<feature type="disulfide bond" evidence="1">
    <location>
        <begin position="152"/>
        <end position="235"/>
    </location>
</feature>
<proteinExistence type="predicted"/>
<feature type="signal peptide" evidence="2">
    <location>
        <begin position="1"/>
        <end position="23"/>
    </location>
</feature>
<sequence length="247" mass="25606">MGASSTILLPLFLVAVLLPGAMATIFVFTNRCPETIYPGVLTSPGKPGFPTTGFALPPGPDAAFPGVPAGWSGRIWGRYRCATDASGSFGCASGDCATGRVECAGNGNQAPSTLAEFTLNGQDGKDFYDISNVDGFNVPIQILPYGGPAGGCATVTCAANINAACPPELVARAADGSTVGCRSACGAFNTDEFCCRGEYGTPDTCRPSRYSEFFKAQCPQAYSYAYDDRSSTFTCASGGNYQILFCP</sequence>
<keyword evidence="2" id="KW-0732">Signal</keyword>
<feature type="chain" id="PRO_5020921323" description="Thaumatin-like protein" evidence="2">
    <location>
        <begin position="24"/>
        <end position="247"/>
    </location>
</feature>
<keyword evidence="1" id="KW-1015">Disulfide bond</keyword>
<feature type="disulfide bond" evidence="1">
    <location>
        <begin position="185"/>
        <end position="194"/>
    </location>
</feature>
<evidence type="ECO:0000313" key="4">
    <source>
        <dbReference type="Proteomes" id="UP000298652"/>
    </source>
</evidence>
<keyword evidence="4" id="KW-1185">Reference proteome</keyword>
<name>A0A4U6VPC4_SETVI</name>
<organism evidence="3 4">
    <name type="scientific">Setaria viridis</name>
    <name type="common">Green bristlegrass</name>
    <name type="synonym">Setaria italica subsp. viridis</name>
    <dbReference type="NCBI Taxonomy" id="4556"/>
    <lineage>
        <taxon>Eukaryota</taxon>
        <taxon>Viridiplantae</taxon>
        <taxon>Streptophyta</taxon>
        <taxon>Embryophyta</taxon>
        <taxon>Tracheophyta</taxon>
        <taxon>Spermatophyta</taxon>
        <taxon>Magnoliopsida</taxon>
        <taxon>Liliopsida</taxon>
        <taxon>Poales</taxon>
        <taxon>Poaceae</taxon>
        <taxon>PACMAD clade</taxon>
        <taxon>Panicoideae</taxon>
        <taxon>Panicodae</taxon>
        <taxon>Paniceae</taxon>
        <taxon>Cenchrinae</taxon>
        <taxon>Setaria</taxon>
    </lineage>
</organism>
<gene>
    <name evidence="3" type="ORF">SEVIR_2G119200v2</name>
</gene>
<dbReference type="Gene3D" id="2.60.110.10">
    <property type="entry name" value="Thaumatin"/>
    <property type="match status" value="1"/>
</dbReference>
<dbReference type="AlphaFoldDB" id="A0A4U6VPC4"/>
<evidence type="ECO:0000256" key="2">
    <source>
        <dbReference type="SAM" id="SignalP"/>
    </source>
</evidence>
<feature type="disulfide bond" evidence="1">
    <location>
        <begin position="195"/>
        <end position="205"/>
    </location>
</feature>
<dbReference type="OMA" id="QSQYCCT"/>
<feature type="disulfide bond" evidence="1">
    <location>
        <begin position="165"/>
        <end position="181"/>
    </location>
</feature>
<dbReference type="InterPro" id="IPR001938">
    <property type="entry name" value="Thaumatin"/>
</dbReference>
<protein>
    <recommendedName>
        <fullName evidence="5">Thaumatin-like protein</fullName>
    </recommendedName>
</protein>
<dbReference type="Gramene" id="TKW31640">
    <property type="protein sequence ID" value="TKW31640"/>
    <property type="gene ID" value="SEVIR_2G119200v2"/>
</dbReference>
<dbReference type="InterPro" id="IPR037176">
    <property type="entry name" value="Osmotin/thaumatin-like_sf"/>
</dbReference>
<dbReference type="PRINTS" id="PR00347">
    <property type="entry name" value="THAUMATIN"/>
</dbReference>
<evidence type="ECO:0000256" key="1">
    <source>
        <dbReference type="PIRSR" id="PIRSR002703-1"/>
    </source>
</evidence>
<dbReference type="PANTHER" id="PTHR31048">
    <property type="entry name" value="OS03G0233200 PROTEIN"/>
    <property type="match status" value="1"/>
</dbReference>
<feature type="disulfide bond" evidence="1">
    <location>
        <begin position="81"/>
        <end position="91"/>
    </location>
</feature>
<dbReference type="Proteomes" id="UP000298652">
    <property type="component" value="Chromosome 2"/>
</dbReference>
<feature type="disulfide bond" evidence="1">
    <location>
        <begin position="96"/>
        <end position="103"/>
    </location>
</feature>
<feature type="disulfide bond" evidence="1">
    <location>
        <begin position="157"/>
        <end position="218"/>
    </location>
</feature>
<accession>A0A4U6VPC4</accession>
<evidence type="ECO:0000313" key="3">
    <source>
        <dbReference type="EMBL" id="TKW31640.1"/>
    </source>
</evidence>